<protein>
    <submittedName>
        <fullName evidence="4">FAD synthase-like</fullName>
    </submittedName>
</protein>
<dbReference type="Gene3D" id="3.40.50.620">
    <property type="entry name" value="HUPs"/>
    <property type="match status" value="1"/>
</dbReference>
<dbReference type="OrthoDB" id="270728at2759"/>
<dbReference type="CDD" id="cd00885">
    <property type="entry name" value="cinA"/>
    <property type="match status" value="1"/>
</dbReference>
<evidence type="ECO:0000259" key="2">
    <source>
        <dbReference type="SMART" id="SM00852"/>
    </source>
</evidence>
<dbReference type="Pfam" id="PF00994">
    <property type="entry name" value="MoCF_biosynth"/>
    <property type="match status" value="1"/>
</dbReference>
<dbReference type="PANTHER" id="PTHR13939">
    <property type="entry name" value="NICOTINAMIDE-NUCLEOTIDE AMIDOHYDROLASE PNCC"/>
    <property type="match status" value="1"/>
</dbReference>
<name>A0A6P9AD69_THRPL</name>
<organism evidence="4">
    <name type="scientific">Thrips palmi</name>
    <name type="common">Melon thrips</name>
    <dbReference type="NCBI Taxonomy" id="161013"/>
    <lineage>
        <taxon>Eukaryota</taxon>
        <taxon>Metazoa</taxon>
        <taxon>Ecdysozoa</taxon>
        <taxon>Arthropoda</taxon>
        <taxon>Hexapoda</taxon>
        <taxon>Insecta</taxon>
        <taxon>Pterygota</taxon>
        <taxon>Neoptera</taxon>
        <taxon>Paraneoptera</taxon>
        <taxon>Thysanoptera</taxon>
        <taxon>Terebrantia</taxon>
        <taxon>Thripoidea</taxon>
        <taxon>Thripidae</taxon>
        <taxon>Thrips</taxon>
    </lineage>
</organism>
<dbReference type="InParanoid" id="A0A6P9AD69"/>
<evidence type="ECO:0000313" key="4">
    <source>
        <dbReference type="RefSeq" id="XP_034256183.1"/>
    </source>
</evidence>
<dbReference type="PANTHER" id="PTHR13939:SF0">
    <property type="entry name" value="NMN AMIDOHYDROLASE-LIKE PROTEIN YFAY"/>
    <property type="match status" value="1"/>
</dbReference>
<dbReference type="AlphaFoldDB" id="A0A6P9AD69"/>
<dbReference type="GeneID" id="117654108"/>
<keyword evidence="3" id="KW-1185">Reference proteome</keyword>
<accession>A0A6P9AD69</accession>
<sequence length="467" mass="52150">MIRCIFKEGCHFVASKTRVSNWKKQTMTSLNLSTTATTVPTAGIIVIGDEILKGQVRDTNSSFIISKLYDIGVRVLKVSVIGDDVEEICNEVRKFSHLYTYVITSGGIGPTHDDVTFEGVAKAFRENVFPHPELVKICSEFYNTTNLCSPAMKLAHVPKSARLKYGFDPVHQCRSKYPNISVQNVYIFPGVPPLLEKSFTLLCEDLFGGGAKFHKSDLFVNQDEVSIAEILSKAVQEFPSVSFGSYPQLPNSYYKVKLTIESNNPELLSKAVNRLRELLPTDCLVEFDPEPLKFSMTKIENVCLEDGMDHANAALQDVVLALSRSRMEEVVLCIDASLTGVVTLHFVHAVWKKMERTDLIATILIQNPDFVKQSNFLQDLVSRYSLRIIDEQSEIEAALRQVHASNKNLQLLVVGCKCNQSALAADLTSLYGRESISLLSPFSSWSETQILQFVRKLSLQYVVDCGS</sequence>
<feature type="domain" description="MoaB/Mog" evidence="2">
    <location>
        <begin position="43"/>
        <end position="209"/>
    </location>
</feature>
<reference evidence="4" key="1">
    <citation type="submission" date="2025-08" db="UniProtKB">
        <authorList>
            <consortium name="RefSeq"/>
        </authorList>
    </citation>
    <scope>IDENTIFICATION</scope>
    <source>
        <tissue evidence="4">Total insect</tissue>
    </source>
</reference>
<comment type="similarity">
    <text evidence="1">In the N-terminal section; belongs to the MoaB/Mog family.</text>
</comment>
<evidence type="ECO:0000256" key="1">
    <source>
        <dbReference type="ARBA" id="ARBA00007589"/>
    </source>
</evidence>
<dbReference type="Proteomes" id="UP000515158">
    <property type="component" value="Unplaced"/>
</dbReference>
<dbReference type="InterPro" id="IPR036425">
    <property type="entry name" value="MoaB/Mog-like_dom_sf"/>
</dbReference>
<evidence type="ECO:0000313" key="3">
    <source>
        <dbReference type="Proteomes" id="UP000515158"/>
    </source>
</evidence>
<dbReference type="Pfam" id="PF24102">
    <property type="entry name" value="FLAD1_M"/>
    <property type="match status" value="1"/>
</dbReference>
<gene>
    <name evidence="4" type="primary">LOC117654108</name>
</gene>
<dbReference type="InterPro" id="IPR014729">
    <property type="entry name" value="Rossmann-like_a/b/a_fold"/>
</dbReference>
<dbReference type="InterPro" id="IPR001453">
    <property type="entry name" value="MoaB/Mog_dom"/>
</dbReference>
<dbReference type="KEGG" id="tpal:117654108"/>
<dbReference type="SMART" id="SM00852">
    <property type="entry name" value="MoCF_biosynth"/>
    <property type="match status" value="1"/>
</dbReference>
<dbReference type="Gene3D" id="3.40.980.10">
    <property type="entry name" value="MoaB/Mog-like domain"/>
    <property type="match status" value="1"/>
</dbReference>
<dbReference type="InterPro" id="IPR056596">
    <property type="entry name" value="FLAD1_M"/>
</dbReference>
<dbReference type="SUPFAM" id="SSF53218">
    <property type="entry name" value="Molybdenum cofactor biosynthesis proteins"/>
    <property type="match status" value="1"/>
</dbReference>
<proteinExistence type="inferred from homology"/>
<dbReference type="InterPro" id="IPR050101">
    <property type="entry name" value="CinA"/>
</dbReference>
<dbReference type="RefSeq" id="XP_034256183.1">
    <property type="nucleotide sequence ID" value="XM_034400292.1"/>
</dbReference>